<dbReference type="GO" id="GO:0016765">
    <property type="term" value="F:transferase activity, transferring alkyl or aryl (other than methyl) groups"/>
    <property type="evidence" value="ECO:0007669"/>
    <property type="project" value="UniProtKB-UniRule"/>
</dbReference>
<dbReference type="PANTHER" id="PTHR11808">
    <property type="entry name" value="TRANS-SULFURATION ENZYME FAMILY MEMBER"/>
    <property type="match status" value="1"/>
</dbReference>
<dbReference type="HAMAP" id="MF_02056">
    <property type="entry name" value="MetZ"/>
    <property type="match status" value="1"/>
</dbReference>
<comment type="function">
    <text evidence="3">Catalyzes the formation of L-homocysteine from O-succinyl-L-homoserine (OSHS) and hydrogen sulfide.</text>
</comment>
<evidence type="ECO:0000313" key="6">
    <source>
        <dbReference type="EMBL" id="XBY43310.1"/>
    </source>
</evidence>
<comment type="catalytic activity">
    <reaction evidence="3">
        <text>O-succinyl-L-homoserine + hydrogen sulfide = L-homocysteine + succinate</text>
        <dbReference type="Rhea" id="RHEA:27826"/>
        <dbReference type="ChEBI" id="CHEBI:29919"/>
        <dbReference type="ChEBI" id="CHEBI:30031"/>
        <dbReference type="ChEBI" id="CHEBI:57661"/>
        <dbReference type="ChEBI" id="CHEBI:58199"/>
    </reaction>
</comment>
<dbReference type="InterPro" id="IPR015422">
    <property type="entry name" value="PyrdxlP-dep_Trfase_small"/>
</dbReference>
<sequence>MTARKTRRLATELVHGGTLRSQFAETSEALFLTQGYVYASAEEAEARFNNTSPGYQYSRFSNPTVTMFEERMALLEGSEVARATATGMAAVTAAIMSQLSAGDHVVAAKALFGSCRYIVEDLCPRFGIAATLVDGADLEQWRAAVRDNTKAFFLESPTNPTLEVYDIAAIAAIAHDAGAKLVVDNVFATPIFQSPLALGADVVVYSATKHIDGQGRCLGGVVCCSQDFLERHLQVFIRQTGPSLSPFNAWVMLKGLETLELRVTRQAENAARLADAIAGHPAVTRVIYPGRADHPQAEIVARQMRGGSSLIAFEVAGGKAGAFAVANGLEVIRISNNLGDAKSLITHPATTTHQRLKPEQRAELGISDGLLRLSVGLEDGLDLIDDLTGALERATPARAAE</sequence>
<dbReference type="EMBL" id="CP158568">
    <property type="protein sequence ID" value="XBY43310.1"/>
    <property type="molecule type" value="Genomic_DNA"/>
</dbReference>
<dbReference type="NCBIfam" id="TIGR01325">
    <property type="entry name" value="O_suc_HS_sulf"/>
    <property type="match status" value="1"/>
</dbReference>
<dbReference type="GO" id="GO:0005737">
    <property type="term" value="C:cytoplasm"/>
    <property type="evidence" value="ECO:0007669"/>
    <property type="project" value="TreeGrafter"/>
</dbReference>
<reference evidence="6" key="1">
    <citation type="submission" date="2024-06" db="EMBL/GenBank/DDBJ databases">
        <title>Methylostella associata gen. nov., sp. nov., a novel Ancalomicrobiaceae-affiliated facultatively methylotrophic bacteria that feed on methanotrophs of the genus Methylococcus.</title>
        <authorList>
            <person name="Saltykova V."/>
            <person name="Danilova O.V."/>
            <person name="Oshkin I.Y."/>
            <person name="Belova S.E."/>
            <person name="Pimenov N.V."/>
            <person name="Dedysh S.N."/>
        </authorList>
    </citation>
    <scope>NUCLEOTIDE SEQUENCE</scope>
    <source>
        <strain evidence="6">S20</strain>
    </source>
</reference>
<organism evidence="6">
    <name type="scientific">Methyloraptor flagellatus</name>
    <dbReference type="NCBI Taxonomy" id="3162530"/>
    <lineage>
        <taxon>Bacteria</taxon>
        <taxon>Pseudomonadati</taxon>
        <taxon>Pseudomonadota</taxon>
        <taxon>Alphaproteobacteria</taxon>
        <taxon>Hyphomicrobiales</taxon>
        <taxon>Ancalomicrobiaceae</taxon>
        <taxon>Methyloraptor</taxon>
    </lineage>
</organism>
<dbReference type="Gene3D" id="3.40.640.10">
    <property type="entry name" value="Type I PLP-dependent aspartate aminotransferase-like (Major domain)"/>
    <property type="match status" value="1"/>
</dbReference>
<gene>
    <name evidence="3" type="primary">metZ</name>
    <name evidence="6" type="ORF">ABS361_14550</name>
</gene>
<dbReference type="AlphaFoldDB" id="A0AAU7X651"/>
<feature type="modified residue" description="N6-(pyridoxal phosphate)lysine" evidence="3 4">
    <location>
        <position position="209"/>
    </location>
</feature>
<comment type="subunit">
    <text evidence="3">Homotetramer.</text>
</comment>
<comment type="pathway">
    <text evidence="3">Amino-acid biosynthesis; L-methionine biosynthesis via de novo pathway; L-homocysteine from O-succinyl-L-homoserine: step 1/1.</text>
</comment>
<evidence type="ECO:0000256" key="5">
    <source>
        <dbReference type="RuleBase" id="RU362118"/>
    </source>
</evidence>
<keyword evidence="3" id="KW-0808">Transferase</keyword>
<proteinExistence type="inferred from homology"/>
<dbReference type="PIRSF" id="PIRSF001434">
    <property type="entry name" value="CGS"/>
    <property type="match status" value="1"/>
</dbReference>
<keyword evidence="3" id="KW-0486">Methionine biosynthesis</keyword>
<dbReference type="GO" id="GO:0030170">
    <property type="term" value="F:pyridoxal phosphate binding"/>
    <property type="evidence" value="ECO:0007669"/>
    <property type="project" value="UniProtKB-UniRule"/>
</dbReference>
<evidence type="ECO:0000256" key="2">
    <source>
        <dbReference type="ARBA" id="ARBA00022898"/>
    </source>
</evidence>
<evidence type="ECO:0000256" key="1">
    <source>
        <dbReference type="ARBA" id="ARBA00001933"/>
    </source>
</evidence>
<dbReference type="NCBIfam" id="NF005696">
    <property type="entry name" value="PRK07504.1"/>
    <property type="match status" value="1"/>
</dbReference>
<dbReference type="SUPFAM" id="SSF53383">
    <property type="entry name" value="PLP-dependent transferases"/>
    <property type="match status" value="1"/>
</dbReference>
<name>A0AAU7X651_9HYPH</name>
<keyword evidence="3" id="KW-0028">Amino-acid biosynthesis</keyword>
<comment type="cofactor">
    <cofactor evidence="1 3 5">
        <name>pyridoxal 5'-phosphate</name>
        <dbReference type="ChEBI" id="CHEBI:597326"/>
    </cofactor>
</comment>
<dbReference type="InterPro" id="IPR015421">
    <property type="entry name" value="PyrdxlP-dep_Trfase_major"/>
</dbReference>
<dbReference type="GO" id="GO:0071266">
    <property type="term" value="P:'de novo' L-methionine biosynthetic process"/>
    <property type="evidence" value="ECO:0007669"/>
    <property type="project" value="UniProtKB-UniRule"/>
</dbReference>
<dbReference type="RefSeq" id="WP_407048409.1">
    <property type="nucleotide sequence ID" value="NZ_CP158568.1"/>
</dbReference>
<dbReference type="InterPro" id="IPR015424">
    <property type="entry name" value="PyrdxlP-dep_Trfase"/>
</dbReference>
<dbReference type="GO" id="GO:0019346">
    <property type="term" value="P:transsulfuration"/>
    <property type="evidence" value="ECO:0007669"/>
    <property type="project" value="InterPro"/>
</dbReference>
<dbReference type="KEGG" id="mflg:ABS361_14550"/>
<dbReference type="PANTHER" id="PTHR11808:SF80">
    <property type="entry name" value="CYSTATHIONINE GAMMA-LYASE"/>
    <property type="match status" value="1"/>
</dbReference>
<dbReference type="FunFam" id="3.40.640.10:FF:000046">
    <property type="entry name" value="Cystathionine gamma-lyase"/>
    <property type="match status" value="1"/>
</dbReference>
<dbReference type="Pfam" id="PF01053">
    <property type="entry name" value="Cys_Met_Meta_PP"/>
    <property type="match status" value="1"/>
</dbReference>
<keyword evidence="6" id="KW-0456">Lyase</keyword>
<accession>A0AAU7X651</accession>
<dbReference type="CDD" id="cd00614">
    <property type="entry name" value="CGS_like"/>
    <property type="match status" value="1"/>
</dbReference>
<dbReference type="EC" id="2.5.1.-" evidence="3"/>
<protein>
    <recommendedName>
        <fullName evidence="3">O-succinylhomoserine sulfhydrylase</fullName>
        <shortName evidence="3">OSH sulfhydrylase</shortName>
        <shortName evidence="3">OSHS sulfhydrylase</shortName>
        <ecNumber evidence="3">2.5.1.-</ecNumber>
    </recommendedName>
</protein>
<dbReference type="GO" id="GO:0071268">
    <property type="term" value="P:homocysteine biosynthetic process"/>
    <property type="evidence" value="ECO:0007669"/>
    <property type="project" value="InterPro"/>
</dbReference>
<dbReference type="InterPro" id="IPR006234">
    <property type="entry name" value="O-succ-hSer_sulfhydrylase"/>
</dbReference>
<comment type="similarity">
    <text evidence="3">Belongs to the trans-sulfuration enzymes family. MetZ subfamily.</text>
</comment>
<keyword evidence="2 3" id="KW-0663">Pyridoxal phosphate</keyword>
<dbReference type="Gene3D" id="3.90.1150.10">
    <property type="entry name" value="Aspartate Aminotransferase, domain 1"/>
    <property type="match status" value="1"/>
</dbReference>
<dbReference type="InterPro" id="IPR000277">
    <property type="entry name" value="Cys/Met-Metab_PyrdxlP-dep_enz"/>
</dbReference>
<dbReference type="GO" id="GO:0016846">
    <property type="term" value="F:carbon-sulfur lyase activity"/>
    <property type="evidence" value="ECO:0007669"/>
    <property type="project" value="TreeGrafter"/>
</dbReference>
<evidence type="ECO:0000256" key="4">
    <source>
        <dbReference type="PIRSR" id="PIRSR001434-2"/>
    </source>
</evidence>
<evidence type="ECO:0000256" key="3">
    <source>
        <dbReference type="HAMAP-Rule" id="MF_02056"/>
    </source>
</evidence>